<feature type="compositionally biased region" description="Polar residues" evidence="1">
    <location>
        <begin position="187"/>
        <end position="203"/>
    </location>
</feature>
<dbReference type="EMBL" id="MU154646">
    <property type="protein sequence ID" value="KAF9490250.1"/>
    <property type="molecule type" value="Genomic_DNA"/>
</dbReference>
<accession>A0A9P5ZMT6</accession>
<feature type="region of interest" description="Disordered" evidence="1">
    <location>
        <begin position="187"/>
        <end position="211"/>
    </location>
</feature>
<comment type="caution">
    <text evidence="2">The sequence shown here is derived from an EMBL/GenBank/DDBJ whole genome shotgun (WGS) entry which is preliminary data.</text>
</comment>
<sequence>MQYDNFTSPSFFNNFLGSAYLPDDLTTAPAAVDPRAAFPVVSSGSYLDEPGPWRIDGSMFEQQTISENLKQEPRLSFPWATLPNNDHPDLPAALPPLNHVSKPRAHNKANRKNKWICECSFEANKNYKMSRHRKYSCPLGHKQVPQCHTCHRRFSRIDSLTRHLDNPAQCGKNVARRQRHCQLVSSTMRLQSPKVDSTPSSEYPTPPLASDNSSSELFFGFASAPSAGSSSSTYGASYRDDFESLDSQDDYTLSYPDN</sequence>
<name>A0A9P5ZMT6_PLEER</name>
<proteinExistence type="predicted"/>
<evidence type="ECO:0000313" key="3">
    <source>
        <dbReference type="Proteomes" id="UP000807025"/>
    </source>
</evidence>
<dbReference type="Proteomes" id="UP000807025">
    <property type="component" value="Unassembled WGS sequence"/>
</dbReference>
<dbReference type="OrthoDB" id="10323098at2759"/>
<reference evidence="2" key="1">
    <citation type="submission" date="2020-11" db="EMBL/GenBank/DDBJ databases">
        <authorList>
            <consortium name="DOE Joint Genome Institute"/>
            <person name="Ahrendt S."/>
            <person name="Riley R."/>
            <person name="Andreopoulos W."/>
            <person name="Labutti K."/>
            <person name="Pangilinan J."/>
            <person name="Ruiz-Duenas F.J."/>
            <person name="Barrasa J.M."/>
            <person name="Sanchez-Garcia M."/>
            <person name="Camarero S."/>
            <person name="Miyauchi S."/>
            <person name="Serrano A."/>
            <person name="Linde D."/>
            <person name="Babiker R."/>
            <person name="Drula E."/>
            <person name="Ayuso-Fernandez I."/>
            <person name="Pacheco R."/>
            <person name="Padilla G."/>
            <person name="Ferreira P."/>
            <person name="Barriuso J."/>
            <person name="Kellner H."/>
            <person name="Castanera R."/>
            <person name="Alfaro M."/>
            <person name="Ramirez L."/>
            <person name="Pisabarro A.G."/>
            <person name="Kuo A."/>
            <person name="Tritt A."/>
            <person name="Lipzen A."/>
            <person name="He G."/>
            <person name="Yan M."/>
            <person name="Ng V."/>
            <person name="Cullen D."/>
            <person name="Martin F."/>
            <person name="Rosso M.-N."/>
            <person name="Henrissat B."/>
            <person name="Hibbett D."/>
            <person name="Martinez A.T."/>
            <person name="Grigoriev I.V."/>
        </authorList>
    </citation>
    <scope>NUCLEOTIDE SEQUENCE</scope>
    <source>
        <strain evidence="2">ATCC 90797</strain>
    </source>
</reference>
<protein>
    <submittedName>
        <fullName evidence="2">Uncharacterized protein</fullName>
    </submittedName>
</protein>
<keyword evidence="3" id="KW-1185">Reference proteome</keyword>
<evidence type="ECO:0000256" key="1">
    <source>
        <dbReference type="SAM" id="MobiDB-lite"/>
    </source>
</evidence>
<evidence type="ECO:0000313" key="2">
    <source>
        <dbReference type="EMBL" id="KAF9490250.1"/>
    </source>
</evidence>
<organism evidence="2 3">
    <name type="scientific">Pleurotus eryngii</name>
    <name type="common">Boletus of the steppes</name>
    <dbReference type="NCBI Taxonomy" id="5323"/>
    <lineage>
        <taxon>Eukaryota</taxon>
        <taxon>Fungi</taxon>
        <taxon>Dikarya</taxon>
        <taxon>Basidiomycota</taxon>
        <taxon>Agaricomycotina</taxon>
        <taxon>Agaricomycetes</taxon>
        <taxon>Agaricomycetidae</taxon>
        <taxon>Agaricales</taxon>
        <taxon>Pleurotineae</taxon>
        <taxon>Pleurotaceae</taxon>
        <taxon>Pleurotus</taxon>
    </lineage>
</organism>
<gene>
    <name evidence="2" type="ORF">BDN71DRAFT_1454547</name>
</gene>
<dbReference type="AlphaFoldDB" id="A0A9P5ZMT6"/>